<accession>A0A0C9WLF3</accession>
<keyword evidence="3" id="KW-1185">Reference proteome</keyword>
<reference evidence="3" key="2">
    <citation type="submission" date="2015-01" db="EMBL/GenBank/DDBJ databases">
        <title>Evolutionary Origins and Diversification of the Mycorrhizal Mutualists.</title>
        <authorList>
            <consortium name="DOE Joint Genome Institute"/>
            <consortium name="Mycorrhizal Genomics Consortium"/>
            <person name="Kohler A."/>
            <person name="Kuo A."/>
            <person name="Nagy L.G."/>
            <person name="Floudas D."/>
            <person name="Copeland A."/>
            <person name="Barry K.W."/>
            <person name="Cichocki N."/>
            <person name="Veneault-Fourrey C."/>
            <person name="LaButti K."/>
            <person name="Lindquist E.A."/>
            <person name="Lipzen A."/>
            <person name="Lundell T."/>
            <person name="Morin E."/>
            <person name="Murat C."/>
            <person name="Riley R."/>
            <person name="Ohm R."/>
            <person name="Sun H."/>
            <person name="Tunlid A."/>
            <person name="Henrissat B."/>
            <person name="Grigoriev I.V."/>
            <person name="Hibbett D.S."/>
            <person name="Martin F."/>
        </authorList>
    </citation>
    <scope>NUCLEOTIDE SEQUENCE [LARGE SCALE GENOMIC DNA]</scope>
    <source>
        <strain evidence="3">LaAM-08-1</strain>
    </source>
</reference>
<dbReference type="HOGENOM" id="CLU_023636_0_0_1"/>
<feature type="coiled-coil region" evidence="1">
    <location>
        <begin position="232"/>
        <end position="288"/>
    </location>
</feature>
<evidence type="ECO:0000256" key="1">
    <source>
        <dbReference type="SAM" id="Coils"/>
    </source>
</evidence>
<dbReference type="EMBL" id="KN838699">
    <property type="protein sequence ID" value="KIJ97204.1"/>
    <property type="molecule type" value="Genomic_DNA"/>
</dbReference>
<proteinExistence type="predicted"/>
<dbReference type="AlphaFoldDB" id="A0A0C9WLF3"/>
<dbReference type="Gene3D" id="1.20.5.1700">
    <property type="match status" value="1"/>
</dbReference>
<protein>
    <submittedName>
        <fullName evidence="2">Unplaced genomic scaffold K443scaffold_164, whole genome shotgun sequence</fullName>
    </submittedName>
</protein>
<gene>
    <name evidence="2" type="ORF">K443DRAFT_256555</name>
</gene>
<sequence length="786" mass="89607">MLLPVETYFEAILACTADERLFETTIAPSNEYCDKLCSFFTLPAAAMFAWKSILGMTQAKHPMLYPVAIYSVKPITPPSCPLCRNSFANSTIKKLHVDHLATSEQQELELLRKLALSWGTPEDEQVNVLEEIDVWLDDREVEITSPCVSLFKGSGKALRKAREVVAKCQQLLRSKEQDRKTIRELTREVRDYQMRMASDSDNAVATEASLLEKVKTIEGNLGRREVEMEHLRAENSRRVAQYEAEMQGLRIENSRRVAQCEAEMEALRTQNNRRVAQCEAEMEALRTENNRGVAQCEAQMEALRTENNRGVAQYEAGMEALRAENNRRVAQCEAELEGLQTENSRMVAQYEAEMEGLQAENSRLAQCEANLRTGNDDRVALLEAKEECLKAEVECLLAQLEYPKAEVDFLKAKAEYLEAEMNRQVAQHRAEIECLKADINRHVAQKGAEVASLRAEINPWTGEWLPSPLASFRDFIVPSYRELQVRTKYLNDENHNLSCELEAVKSQLSEVRDRESEEERVFVANTDAISTADVIRQVTDLNCEIREMATHFRKLLQNVKIPVTTQEPATGTLEDGGWMLGKPLTSFLSANLLVRRAAGCTEPDPLLADVILQIAITRWCRFMISSWIPSDHSVVDFMKTLYSGIRQFEVPAICGCWRSITWAQLWRSSSDDLRWLEGFMQGLDSILDVAGWSIQESDRRQLEMRLPRLFEAVKSLRKAIREDITSIDLEVATIEAGTIFDADYMEPHWMSSLFLERWEERTSEEVIGTTGLGLRARKDHMLHLEM</sequence>
<feature type="coiled-coil region" evidence="1">
    <location>
        <begin position="158"/>
        <end position="202"/>
    </location>
</feature>
<reference evidence="2 3" key="1">
    <citation type="submission" date="2014-04" db="EMBL/GenBank/DDBJ databases">
        <authorList>
            <consortium name="DOE Joint Genome Institute"/>
            <person name="Kuo A."/>
            <person name="Kohler A."/>
            <person name="Nagy L.G."/>
            <person name="Floudas D."/>
            <person name="Copeland A."/>
            <person name="Barry K.W."/>
            <person name="Cichocki N."/>
            <person name="Veneault-Fourrey C."/>
            <person name="LaButti K."/>
            <person name="Lindquist E.A."/>
            <person name="Lipzen A."/>
            <person name="Lundell T."/>
            <person name="Morin E."/>
            <person name="Murat C."/>
            <person name="Sun H."/>
            <person name="Tunlid A."/>
            <person name="Henrissat B."/>
            <person name="Grigoriev I.V."/>
            <person name="Hibbett D.S."/>
            <person name="Martin F."/>
            <person name="Nordberg H.P."/>
            <person name="Cantor M.N."/>
            <person name="Hua S.X."/>
        </authorList>
    </citation>
    <scope>NUCLEOTIDE SEQUENCE [LARGE SCALE GENOMIC DNA]</scope>
    <source>
        <strain evidence="2 3">LaAM-08-1</strain>
    </source>
</reference>
<organism evidence="2 3">
    <name type="scientific">Laccaria amethystina LaAM-08-1</name>
    <dbReference type="NCBI Taxonomy" id="1095629"/>
    <lineage>
        <taxon>Eukaryota</taxon>
        <taxon>Fungi</taxon>
        <taxon>Dikarya</taxon>
        <taxon>Basidiomycota</taxon>
        <taxon>Agaricomycotina</taxon>
        <taxon>Agaricomycetes</taxon>
        <taxon>Agaricomycetidae</taxon>
        <taxon>Agaricales</taxon>
        <taxon>Agaricineae</taxon>
        <taxon>Hydnangiaceae</taxon>
        <taxon>Laccaria</taxon>
    </lineage>
</organism>
<dbReference type="Proteomes" id="UP000054477">
    <property type="component" value="Unassembled WGS sequence"/>
</dbReference>
<name>A0A0C9WLF3_9AGAR</name>
<feature type="coiled-coil region" evidence="1">
    <location>
        <begin position="322"/>
        <end position="445"/>
    </location>
</feature>
<dbReference type="STRING" id="1095629.A0A0C9WLF3"/>
<evidence type="ECO:0000313" key="3">
    <source>
        <dbReference type="Proteomes" id="UP000054477"/>
    </source>
</evidence>
<keyword evidence="1" id="KW-0175">Coiled coil</keyword>
<dbReference type="OrthoDB" id="3090827at2759"/>
<evidence type="ECO:0000313" key="2">
    <source>
        <dbReference type="EMBL" id="KIJ97204.1"/>
    </source>
</evidence>